<evidence type="ECO:0000313" key="5">
    <source>
        <dbReference type="Proteomes" id="UP000714275"/>
    </source>
</evidence>
<dbReference type="Gene3D" id="1.25.40.20">
    <property type="entry name" value="Ankyrin repeat-containing domain"/>
    <property type="match status" value="1"/>
</dbReference>
<accession>A0A9P6ZNU5</accession>
<evidence type="ECO:0008006" key="6">
    <source>
        <dbReference type="Google" id="ProtNLM"/>
    </source>
</evidence>
<dbReference type="InterPro" id="IPR054471">
    <property type="entry name" value="GPIID_WHD"/>
</dbReference>
<name>A0A9P6ZNU5_9AGAM</name>
<gene>
    <name evidence="4" type="ORF">EV702DRAFT_1245597</name>
</gene>
<dbReference type="Gene3D" id="3.40.50.300">
    <property type="entry name" value="P-loop containing nucleotide triphosphate hydrolases"/>
    <property type="match status" value="1"/>
</dbReference>
<dbReference type="OrthoDB" id="3036502at2759"/>
<dbReference type="InterPro" id="IPR002110">
    <property type="entry name" value="Ankyrin_rpt"/>
</dbReference>
<protein>
    <recommendedName>
        <fullName evidence="6">NACHT domain-containing protein</fullName>
    </recommendedName>
</protein>
<feature type="domain" description="GPI inositol-deacylase winged helix" evidence="2">
    <location>
        <begin position="490"/>
        <end position="564"/>
    </location>
</feature>
<dbReference type="Proteomes" id="UP000714275">
    <property type="component" value="Unassembled WGS sequence"/>
</dbReference>
<comment type="caution">
    <text evidence="4">The sequence shown here is derived from an EMBL/GenBank/DDBJ whole genome shotgun (WGS) entry which is preliminary data.</text>
</comment>
<proteinExistence type="predicted"/>
<dbReference type="AlphaFoldDB" id="A0A9P6ZNU5"/>
<dbReference type="SUPFAM" id="SSF52540">
    <property type="entry name" value="P-loop containing nucleoside triphosphate hydrolases"/>
    <property type="match status" value="1"/>
</dbReference>
<organism evidence="4 5">
    <name type="scientific">Suillus placidus</name>
    <dbReference type="NCBI Taxonomy" id="48579"/>
    <lineage>
        <taxon>Eukaryota</taxon>
        <taxon>Fungi</taxon>
        <taxon>Dikarya</taxon>
        <taxon>Basidiomycota</taxon>
        <taxon>Agaricomycotina</taxon>
        <taxon>Agaricomycetes</taxon>
        <taxon>Agaricomycetidae</taxon>
        <taxon>Boletales</taxon>
        <taxon>Suillineae</taxon>
        <taxon>Suillaceae</taxon>
        <taxon>Suillus</taxon>
    </lineage>
</organism>
<keyword evidence="1" id="KW-0677">Repeat</keyword>
<feature type="domain" description="Nephrocystin 3-like N-terminal" evidence="3">
    <location>
        <begin position="196"/>
        <end position="374"/>
    </location>
</feature>
<reference evidence="4" key="1">
    <citation type="journal article" date="2020" name="New Phytol.">
        <title>Comparative genomics reveals dynamic genome evolution in host specialist ectomycorrhizal fungi.</title>
        <authorList>
            <person name="Lofgren L.A."/>
            <person name="Nguyen N.H."/>
            <person name="Vilgalys R."/>
            <person name="Ruytinx J."/>
            <person name="Liao H.L."/>
            <person name="Branco S."/>
            <person name="Kuo A."/>
            <person name="LaButti K."/>
            <person name="Lipzen A."/>
            <person name="Andreopoulos W."/>
            <person name="Pangilinan J."/>
            <person name="Riley R."/>
            <person name="Hundley H."/>
            <person name="Na H."/>
            <person name="Barry K."/>
            <person name="Grigoriev I.V."/>
            <person name="Stajich J.E."/>
            <person name="Kennedy P.G."/>
        </authorList>
    </citation>
    <scope>NUCLEOTIDE SEQUENCE</scope>
    <source>
        <strain evidence="4">DOB743</strain>
    </source>
</reference>
<evidence type="ECO:0000313" key="4">
    <source>
        <dbReference type="EMBL" id="KAG1772939.1"/>
    </source>
</evidence>
<dbReference type="PANTHER" id="PTHR10039:SF16">
    <property type="entry name" value="GPI INOSITOL-DEACYLASE"/>
    <property type="match status" value="1"/>
</dbReference>
<dbReference type="Pfam" id="PF22939">
    <property type="entry name" value="WHD_GPIID"/>
    <property type="match status" value="1"/>
</dbReference>
<evidence type="ECO:0000259" key="3">
    <source>
        <dbReference type="Pfam" id="PF24883"/>
    </source>
</evidence>
<dbReference type="Pfam" id="PF12796">
    <property type="entry name" value="Ank_2"/>
    <property type="match status" value="1"/>
</dbReference>
<evidence type="ECO:0000256" key="1">
    <source>
        <dbReference type="ARBA" id="ARBA00022737"/>
    </source>
</evidence>
<sequence>MPDPISVMAGGLTVLQVIQTIAQTSALLYGYVASARDADSSCQSLLNELGLIGGVLTTVTKIEEDSSLPNNLRQALSNLKDGPLTKLQIELKNLLPTDRESGKMAIKDKLKRPFKDTKASAISIDTWITLKDVKVEVWEVKLGFQEVSQGVEDLKKHSAAQEMHEKAEGRRKLLEWMNPVSCTEKHATSRSQRNPGTGRWIFQNDQFVAWNNSDRAFLWLNGQTGHGKTILASAVVDEIQGSSKAEPQTLAYFYCNFRDDRTTNAAAVLRSLIVQLLQQSQDDDWATKIGEKQDSNTEGNLDSLRNLWQQQCDAKPYPTDLGYLRKLLVEASTLVRLPVLVIDALDECKDYLNLVGHLVNLAQDAQLRLFVTGRSEPEIEEAFHNLPTVSLKDSAEQMKADICAHITEQLKTQKKLSRLSDALKRTILEKLLEKAEGMFRWVQCQLDIIMKCKRPDSIRKALDDLPAGLYETYDRIIYSIEERGQDDGPIAQRCLLFLAGAFTPLTLNQLNEAMMIEVGRSSLNEDLGVTDTMDIVAACGSLVTYNEKTRVVALSHYSVKEYLICRPNEILKSTSDMHARICKLLITYVLCDFVDEICATGEHPAIRLRSRFSWRRRDNVADVSKDHPLLSYAILGCKHLGHVSDKDPDIMDALSRLNSEFLRNTKKHRVLATQKRRRRQPVTDRWLSYAVTLPSLLFIPLEHGKPWMVESLVKQHPDLLDVDFAPGWGSPLIFAIAESPDCLSIVLKPGVHLNKLSSINPSLYSQPIPDGSHAPISWAAAIGSEVTVDFLLSQTEVDIPSNILHMAVRASNPSHKFILEFCRRGADVNFTVNGSTPLHYFLSTHPNRLSYDKSQLLPIVKELVEPSFNLSLQDQTTRTVLHIALDGHPEDVVTYLLKKNAGLSATATLLPDMWSWATNETWFPKVQATALAADQPCIRIKGKVIEATEESKIVEFSVAIIADCDNPNPICAVVVSAILNGEVSSYNVGHADLSYCNQSLQKDIQDSPKDDSRRFNFYFEWNRGQRVSSRLFDYHQENQVTSMLQQLSEDKDSIGTSLFIQMPKDVWNTKAFELGFWCILDIYRSPLPQS</sequence>
<dbReference type="InterPro" id="IPR027417">
    <property type="entry name" value="P-loop_NTPase"/>
</dbReference>
<dbReference type="EMBL" id="JABBWD010000050">
    <property type="protein sequence ID" value="KAG1772939.1"/>
    <property type="molecule type" value="Genomic_DNA"/>
</dbReference>
<evidence type="ECO:0000259" key="2">
    <source>
        <dbReference type="Pfam" id="PF22939"/>
    </source>
</evidence>
<dbReference type="PANTHER" id="PTHR10039">
    <property type="entry name" value="AMELOGENIN"/>
    <property type="match status" value="1"/>
</dbReference>
<dbReference type="SUPFAM" id="SSF48403">
    <property type="entry name" value="Ankyrin repeat"/>
    <property type="match status" value="1"/>
</dbReference>
<dbReference type="InterPro" id="IPR056884">
    <property type="entry name" value="NPHP3-like_N"/>
</dbReference>
<dbReference type="InterPro" id="IPR036770">
    <property type="entry name" value="Ankyrin_rpt-contain_sf"/>
</dbReference>
<keyword evidence="5" id="KW-1185">Reference proteome</keyword>
<dbReference type="Pfam" id="PF24883">
    <property type="entry name" value="NPHP3_N"/>
    <property type="match status" value="1"/>
</dbReference>